<feature type="region of interest" description="Disordered" evidence="1">
    <location>
        <begin position="25"/>
        <end position="58"/>
    </location>
</feature>
<gene>
    <name evidence="4" type="ORF">NIDE1498</name>
</gene>
<organism evidence="3">
    <name type="scientific">Nitrospira defluvii</name>
    <dbReference type="NCBI Taxonomy" id="330214"/>
    <lineage>
        <taxon>Bacteria</taxon>
        <taxon>Pseudomonadati</taxon>
        <taxon>Nitrospirota</taxon>
        <taxon>Nitrospiria</taxon>
        <taxon>Nitrospirales</taxon>
        <taxon>Nitrospiraceae</taxon>
        <taxon>Nitrospira</taxon>
    </lineage>
</organism>
<dbReference type="HOGENOM" id="CLU_2205247_0_0_0"/>
<evidence type="ECO:0000313" key="4">
    <source>
        <dbReference type="EMBL" id="CBK41239.1"/>
    </source>
</evidence>
<evidence type="ECO:0000313" key="3">
    <source>
        <dbReference type="EMBL" id="ACE75644.1"/>
    </source>
</evidence>
<dbReference type="GO" id="GO:0016020">
    <property type="term" value="C:membrane"/>
    <property type="evidence" value="ECO:0007669"/>
    <property type="project" value="InterPro"/>
</dbReference>
<keyword evidence="2" id="KW-0732">Signal</keyword>
<keyword evidence="5" id="KW-1185">Reference proteome</keyword>
<dbReference type="InterPro" id="IPR001893">
    <property type="entry name" value="Cys-rich_GLG1_repeat"/>
</dbReference>
<feature type="compositionally biased region" description="Polar residues" evidence="1">
    <location>
        <begin position="31"/>
        <end position="42"/>
    </location>
</feature>
<evidence type="ECO:0000313" key="5">
    <source>
        <dbReference type="Proteomes" id="UP000001660"/>
    </source>
</evidence>
<proteinExistence type="predicted"/>
<dbReference type="EMBL" id="EU559167">
    <property type="protein sequence ID" value="ACE75644.1"/>
    <property type="molecule type" value="Genomic_DNA"/>
</dbReference>
<dbReference type="KEGG" id="nde:NIDE1498"/>
<feature type="chain" id="PRO_5010824434" evidence="2">
    <location>
        <begin position="23"/>
        <end position="107"/>
    </location>
</feature>
<reference evidence="4" key="3">
    <citation type="submission" date="2010-03" db="EMBL/GenBank/DDBJ databases">
        <authorList>
            <person name="Genoscope - CEA"/>
        </authorList>
    </citation>
    <scope>NUCLEOTIDE SEQUENCE</scope>
</reference>
<dbReference type="AlphaFoldDB" id="B3U4S7"/>
<dbReference type="Pfam" id="PF00839">
    <property type="entry name" value="Cys_rich_FGFR"/>
    <property type="match status" value="1"/>
</dbReference>
<evidence type="ECO:0000256" key="2">
    <source>
        <dbReference type="SAM" id="SignalP"/>
    </source>
</evidence>
<reference evidence="3" key="1">
    <citation type="journal article" date="2008" name="Environ. Microbiol.">
        <title>Environmental genomics reveals a functional chlorite dismutase in the nitrite-oxidizing bacterium 'Candidatus Nitrospira defluvii'.</title>
        <authorList>
            <person name="Maixner F."/>
            <person name="Wagner M."/>
            <person name="Lucker S."/>
            <person name="Pelletier E."/>
            <person name="Schmitz-Esser S."/>
            <person name="Hace K."/>
            <person name="Spieck E."/>
            <person name="Konrat R."/>
            <person name="Le Paslier D."/>
            <person name="Daims H."/>
        </authorList>
    </citation>
    <scope>NUCLEOTIDE SEQUENCE</scope>
</reference>
<protein>
    <submittedName>
        <fullName evidence="3">Exported protein</fullName>
    </submittedName>
</protein>
<accession>B3U4S7</accession>
<evidence type="ECO:0000256" key="1">
    <source>
        <dbReference type="SAM" id="MobiDB-lite"/>
    </source>
</evidence>
<dbReference type="EMBL" id="FP929003">
    <property type="protein sequence ID" value="CBK41239.1"/>
    <property type="molecule type" value="Genomic_DNA"/>
</dbReference>
<reference evidence="4 5" key="2">
    <citation type="journal article" date="2010" name="Proc. Natl. Acad. Sci. U.S.A.">
        <title>A Nitrospira metagenome illuminates the physiology and evolution of globally important nitrite-oxidizing bacteria.</title>
        <authorList>
            <person name="Lucker S."/>
            <person name="Wagner M."/>
            <person name="Maixner F."/>
            <person name="Pelletier E."/>
            <person name="Koch H."/>
            <person name="Vacherie B."/>
            <person name="Rattei T."/>
            <person name="Sinninghe Damste J."/>
            <person name="Spieck E."/>
            <person name="Le Paslier D."/>
            <person name="Daims H."/>
        </authorList>
    </citation>
    <scope>NUCLEOTIDE SEQUENCE [LARGE SCALE GENOMIC DNA]</scope>
</reference>
<sequence>MGIVFLSGLGIGLFGFCHPAWSASDPATAAGQDQITAPTESPGSPGAGAEKKGFGGPRMRKACAEDVKKLCPGVKAGEGRIAQCLKAHATELSQTCSEMIHQRGNRR</sequence>
<feature type="signal peptide" evidence="2">
    <location>
        <begin position="1"/>
        <end position="22"/>
    </location>
</feature>
<name>B3U4S7_9BACT</name>
<dbReference type="Proteomes" id="UP000001660">
    <property type="component" value="Chromosome"/>
</dbReference>
<dbReference type="STRING" id="330214.NIDE1498"/>